<accession>A0A3L7A653</accession>
<dbReference type="GO" id="GO:0003677">
    <property type="term" value="F:DNA binding"/>
    <property type="evidence" value="ECO:0007669"/>
    <property type="project" value="InterPro"/>
</dbReference>
<dbReference type="SUPFAM" id="SSF47413">
    <property type="entry name" value="lambda repressor-like DNA-binding domains"/>
    <property type="match status" value="1"/>
</dbReference>
<evidence type="ECO:0000313" key="2">
    <source>
        <dbReference type="EMBL" id="RLP75418.1"/>
    </source>
</evidence>
<dbReference type="SMART" id="SM00530">
    <property type="entry name" value="HTH_XRE"/>
    <property type="match status" value="1"/>
</dbReference>
<dbReference type="EMBL" id="RCTF01000015">
    <property type="protein sequence ID" value="RLP75418.1"/>
    <property type="molecule type" value="Genomic_DNA"/>
</dbReference>
<dbReference type="Gene3D" id="1.10.260.40">
    <property type="entry name" value="lambda repressor-like DNA-binding domains"/>
    <property type="match status" value="1"/>
</dbReference>
<dbReference type="InterPro" id="IPR001387">
    <property type="entry name" value="Cro/C1-type_HTH"/>
</dbReference>
<proteinExistence type="predicted"/>
<reference evidence="2 3" key="1">
    <citation type="submission" date="2018-10" db="EMBL/GenBank/DDBJ databases">
        <title>Xanthobacter tagetidis genome sequencing and assembly.</title>
        <authorList>
            <person name="Maclea K.S."/>
            <person name="Goen A.E."/>
            <person name="Fatima S.A."/>
        </authorList>
    </citation>
    <scope>NUCLEOTIDE SEQUENCE [LARGE SCALE GENOMIC DNA]</scope>
    <source>
        <strain evidence="2 3">ATCC 700314</strain>
    </source>
</reference>
<keyword evidence="3" id="KW-1185">Reference proteome</keyword>
<dbReference type="RefSeq" id="WP_121624492.1">
    <property type="nucleotide sequence ID" value="NZ_JACIIW010000005.1"/>
</dbReference>
<dbReference type="InterPro" id="IPR010982">
    <property type="entry name" value="Lambda_DNA-bd_dom_sf"/>
</dbReference>
<dbReference type="OrthoDB" id="9809730at2"/>
<organism evidence="2 3">
    <name type="scientific">Xanthobacter tagetidis</name>
    <dbReference type="NCBI Taxonomy" id="60216"/>
    <lineage>
        <taxon>Bacteria</taxon>
        <taxon>Pseudomonadati</taxon>
        <taxon>Pseudomonadota</taxon>
        <taxon>Alphaproteobacteria</taxon>
        <taxon>Hyphomicrobiales</taxon>
        <taxon>Xanthobacteraceae</taxon>
        <taxon>Xanthobacter</taxon>
    </lineage>
</organism>
<evidence type="ECO:0000313" key="3">
    <source>
        <dbReference type="Proteomes" id="UP000269692"/>
    </source>
</evidence>
<sequence length="121" mass="13388">MTPFGRRVRDLRAEKGVTLTQMAHAIGVSPTYLSALENGRRGRPTWALVQRVIAFFNVIWDEAEDLARLAEVSHPKVTVDTAGLSPQATELANLIAREIAHLPPEAVAELLGRLKILRRRG</sequence>
<comment type="caution">
    <text evidence="2">The sequence shown here is derived from an EMBL/GenBank/DDBJ whole genome shotgun (WGS) entry which is preliminary data.</text>
</comment>
<dbReference type="AlphaFoldDB" id="A0A3L7A653"/>
<evidence type="ECO:0000259" key="1">
    <source>
        <dbReference type="PROSITE" id="PS50943"/>
    </source>
</evidence>
<dbReference type="CDD" id="cd00093">
    <property type="entry name" value="HTH_XRE"/>
    <property type="match status" value="1"/>
</dbReference>
<name>A0A3L7A653_9HYPH</name>
<dbReference type="Proteomes" id="UP000269692">
    <property type="component" value="Unassembled WGS sequence"/>
</dbReference>
<dbReference type="PROSITE" id="PS50943">
    <property type="entry name" value="HTH_CROC1"/>
    <property type="match status" value="1"/>
</dbReference>
<feature type="domain" description="HTH cro/C1-type" evidence="1">
    <location>
        <begin position="8"/>
        <end position="66"/>
    </location>
</feature>
<protein>
    <submittedName>
        <fullName evidence="2">XRE family transcriptional regulator</fullName>
    </submittedName>
</protein>
<gene>
    <name evidence="2" type="ORF">D9R14_16765</name>
</gene>
<dbReference type="Pfam" id="PF13560">
    <property type="entry name" value="HTH_31"/>
    <property type="match status" value="1"/>
</dbReference>